<proteinExistence type="predicted"/>
<dbReference type="STRING" id="2094558.A0A314Z0R9"/>
<comment type="caution">
    <text evidence="3">The sequence shown here is derived from an EMBL/GenBank/DDBJ whole genome shotgun (WGS) entry which is preliminary data.</text>
</comment>
<name>A0A314Z0R9_PRUYE</name>
<dbReference type="GO" id="GO:0052636">
    <property type="term" value="F:arabinosyltransferase activity"/>
    <property type="evidence" value="ECO:0007669"/>
    <property type="project" value="TreeGrafter"/>
</dbReference>
<protein>
    <submittedName>
        <fullName evidence="3">Arabinosyltransferase XEG113-like isoform X1</fullName>
    </submittedName>
</protein>
<dbReference type="InterPro" id="IPR005069">
    <property type="entry name" value="Nucl-diP-sugar_transferase"/>
</dbReference>
<dbReference type="GO" id="GO:0005794">
    <property type="term" value="C:Golgi apparatus"/>
    <property type="evidence" value="ECO:0007669"/>
    <property type="project" value="TreeGrafter"/>
</dbReference>
<dbReference type="OrthoDB" id="540503at2759"/>
<gene>
    <name evidence="3" type="ORF">Pyn_39052</name>
</gene>
<keyword evidence="3" id="KW-0808">Transferase</keyword>
<dbReference type="Pfam" id="PF03407">
    <property type="entry name" value="Nucleotid_trans"/>
    <property type="match status" value="1"/>
</dbReference>
<dbReference type="GO" id="GO:0052325">
    <property type="term" value="P:cell wall pectin biosynthetic process"/>
    <property type="evidence" value="ECO:0007669"/>
    <property type="project" value="TreeGrafter"/>
</dbReference>
<dbReference type="PANTHER" id="PTHR46936">
    <property type="entry name" value="ARABINOSYLTRANSFERASE XEG113"/>
    <property type="match status" value="1"/>
</dbReference>
<evidence type="ECO:0000256" key="1">
    <source>
        <dbReference type="SAM" id="Phobius"/>
    </source>
</evidence>
<dbReference type="EMBL" id="PJQY01000474">
    <property type="protein sequence ID" value="PQQ10748.1"/>
    <property type="molecule type" value="Genomic_DNA"/>
</dbReference>
<feature type="domain" description="Nucleotide-diphospho-sugar transferase" evidence="2">
    <location>
        <begin position="81"/>
        <end position="165"/>
    </location>
</feature>
<organism evidence="3 4">
    <name type="scientific">Prunus yedoensis var. nudiflora</name>
    <dbReference type="NCBI Taxonomy" id="2094558"/>
    <lineage>
        <taxon>Eukaryota</taxon>
        <taxon>Viridiplantae</taxon>
        <taxon>Streptophyta</taxon>
        <taxon>Embryophyta</taxon>
        <taxon>Tracheophyta</taxon>
        <taxon>Spermatophyta</taxon>
        <taxon>Magnoliopsida</taxon>
        <taxon>eudicotyledons</taxon>
        <taxon>Gunneridae</taxon>
        <taxon>Pentapetalae</taxon>
        <taxon>rosids</taxon>
        <taxon>fabids</taxon>
        <taxon>Rosales</taxon>
        <taxon>Rosaceae</taxon>
        <taxon>Amygdaloideae</taxon>
        <taxon>Amygdaleae</taxon>
        <taxon>Prunus</taxon>
    </lineage>
</organism>
<keyword evidence="4" id="KW-1185">Reference proteome</keyword>
<dbReference type="InterPro" id="IPR053250">
    <property type="entry name" value="Glycosyltransferase_77"/>
</dbReference>
<keyword evidence="1" id="KW-0812">Transmembrane</keyword>
<sequence>MNGGWLRRLWYGRGDGYRQRGDSWEMERESPSDVDELGIVSGLVTSWASCVWVVSIGLTCTGESYCFGYFADFFPLAVGAAYNIGIFHWRPTDAAKRLAKEWKDMLLADADEKIWDQNGFNDLVRKQLGPPVDGESGLVYAFDGNLKLGVLPASIFCSGRTYFVQVGLYSFSLVVWTLYLLS</sequence>
<keyword evidence="1" id="KW-0472">Membrane</keyword>
<dbReference type="PANTHER" id="PTHR46936:SF1">
    <property type="entry name" value="ARABINOSYLTRANSFERASE XEG113"/>
    <property type="match status" value="1"/>
</dbReference>
<reference evidence="3 4" key="1">
    <citation type="submission" date="2018-02" db="EMBL/GenBank/DDBJ databases">
        <title>Draft genome of wild Prunus yedoensis var. nudiflora.</title>
        <authorList>
            <person name="Baek S."/>
            <person name="Kim J.-H."/>
            <person name="Choi K."/>
            <person name="Kim G.-B."/>
            <person name="Cho A."/>
            <person name="Jang H."/>
            <person name="Shin C.-H."/>
            <person name="Yu H.-J."/>
            <person name="Mun J.-H."/>
        </authorList>
    </citation>
    <scope>NUCLEOTIDE SEQUENCE [LARGE SCALE GENOMIC DNA]</scope>
    <source>
        <strain evidence="4">cv. Jeju island</strain>
        <tissue evidence="3">Leaf</tissue>
    </source>
</reference>
<feature type="transmembrane region" description="Helical" evidence="1">
    <location>
        <begin position="162"/>
        <end position="181"/>
    </location>
</feature>
<accession>A0A314Z0R9</accession>
<dbReference type="AlphaFoldDB" id="A0A314Z0R9"/>
<dbReference type="Proteomes" id="UP000250321">
    <property type="component" value="Unassembled WGS sequence"/>
</dbReference>
<evidence type="ECO:0000313" key="3">
    <source>
        <dbReference type="EMBL" id="PQQ10748.1"/>
    </source>
</evidence>
<keyword evidence="1" id="KW-1133">Transmembrane helix</keyword>
<evidence type="ECO:0000259" key="2">
    <source>
        <dbReference type="Pfam" id="PF03407"/>
    </source>
</evidence>
<evidence type="ECO:0000313" key="4">
    <source>
        <dbReference type="Proteomes" id="UP000250321"/>
    </source>
</evidence>